<keyword evidence="5" id="KW-0808">Transferase</keyword>
<keyword evidence="14" id="KW-1133">Transmembrane helix</keyword>
<feature type="binding site" evidence="11">
    <location>
        <position position="179"/>
    </location>
    <ligand>
        <name>ATP</name>
        <dbReference type="ChEBI" id="CHEBI:30616"/>
    </ligand>
</feature>
<keyword evidence="14" id="KW-0472">Membrane</keyword>
<evidence type="ECO:0000256" key="6">
    <source>
        <dbReference type="ARBA" id="ARBA00022741"/>
    </source>
</evidence>
<comment type="similarity">
    <text evidence="1">Belongs to the protein kinase superfamily. CAMK Ser/Thr protein kinase family.</text>
</comment>
<evidence type="ECO:0000313" key="18">
    <source>
        <dbReference type="Proteomes" id="UP000663829"/>
    </source>
</evidence>
<keyword evidence="7" id="KW-0418">Kinase</keyword>
<dbReference type="Gene3D" id="1.10.510.10">
    <property type="entry name" value="Transferase(Phosphotransferase) domain 1"/>
    <property type="match status" value="1"/>
</dbReference>
<dbReference type="Gene3D" id="3.30.200.20">
    <property type="entry name" value="Phosphorylase Kinase, domain 1"/>
    <property type="match status" value="1"/>
</dbReference>
<dbReference type="InterPro" id="IPR017441">
    <property type="entry name" value="Protein_kinase_ATP_BS"/>
</dbReference>
<dbReference type="EMBL" id="CAJOBC010005058">
    <property type="protein sequence ID" value="CAF3850141.1"/>
    <property type="molecule type" value="Genomic_DNA"/>
</dbReference>
<dbReference type="GO" id="GO:0004674">
    <property type="term" value="F:protein serine/threonine kinase activity"/>
    <property type="evidence" value="ECO:0007669"/>
    <property type="project" value="UniProtKB-KW"/>
</dbReference>
<dbReference type="InterPro" id="IPR008271">
    <property type="entry name" value="Ser/Thr_kinase_AS"/>
</dbReference>
<dbReference type="CDD" id="cd14089">
    <property type="entry name" value="STKc_MAPKAPK"/>
    <property type="match status" value="1"/>
</dbReference>
<dbReference type="Proteomes" id="UP000663829">
    <property type="component" value="Unassembled WGS sequence"/>
</dbReference>
<keyword evidence="6 11" id="KW-0547">Nucleotide-binding</keyword>
<keyword evidence="8 11" id="KW-0067">ATP-binding</keyword>
<keyword evidence="3 12" id="KW-0723">Serine/threonine-protein kinase</keyword>
<organism evidence="16 18">
    <name type="scientific">Didymodactylos carnosus</name>
    <dbReference type="NCBI Taxonomy" id="1234261"/>
    <lineage>
        <taxon>Eukaryota</taxon>
        <taxon>Metazoa</taxon>
        <taxon>Spiralia</taxon>
        <taxon>Gnathifera</taxon>
        <taxon>Rotifera</taxon>
        <taxon>Eurotatoria</taxon>
        <taxon>Bdelloidea</taxon>
        <taxon>Philodinida</taxon>
        <taxon>Philodinidae</taxon>
        <taxon>Didymodactylos</taxon>
    </lineage>
</organism>
<keyword evidence="18" id="KW-1185">Reference proteome</keyword>
<evidence type="ECO:0000256" key="5">
    <source>
        <dbReference type="ARBA" id="ARBA00022679"/>
    </source>
</evidence>
<evidence type="ECO:0000256" key="8">
    <source>
        <dbReference type="ARBA" id="ARBA00022840"/>
    </source>
</evidence>
<dbReference type="FunFam" id="3.30.200.20:FF:000156">
    <property type="entry name" value="MAP kinase-activated protein kinase 3"/>
    <property type="match status" value="1"/>
</dbReference>
<evidence type="ECO:0000256" key="13">
    <source>
        <dbReference type="SAM" id="MobiDB-lite"/>
    </source>
</evidence>
<keyword evidence="4" id="KW-0597">Phosphoprotein</keyword>
<dbReference type="EMBL" id="CAJNOQ010005058">
    <property type="protein sequence ID" value="CAF1084497.1"/>
    <property type="molecule type" value="Genomic_DNA"/>
</dbReference>
<dbReference type="EC" id="2.7.11.1" evidence="2"/>
<evidence type="ECO:0000256" key="9">
    <source>
        <dbReference type="ARBA" id="ARBA00047899"/>
    </source>
</evidence>
<dbReference type="AlphaFoldDB" id="A0A814MVI1"/>
<dbReference type="FunFam" id="1.10.510.10:FF:000571">
    <property type="entry name" value="Maternal embryonic leucine zipper kinase"/>
    <property type="match status" value="1"/>
</dbReference>
<evidence type="ECO:0000256" key="1">
    <source>
        <dbReference type="ARBA" id="ARBA00006692"/>
    </source>
</evidence>
<dbReference type="SUPFAM" id="SSF56112">
    <property type="entry name" value="Protein kinase-like (PK-like)"/>
    <property type="match status" value="1"/>
</dbReference>
<dbReference type="PROSITE" id="PS00107">
    <property type="entry name" value="PROTEIN_KINASE_ATP"/>
    <property type="match status" value="1"/>
</dbReference>
<evidence type="ECO:0000256" key="7">
    <source>
        <dbReference type="ARBA" id="ARBA00022777"/>
    </source>
</evidence>
<dbReference type="InterPro" id="IPR000719">
    <property type="entry name" value="Prot_kinase_dom"/>
</dbReference>
<evidence type="ECO:0000256" key="12">
    <source>
        <dbReference type="RuleBase" id="RU000304"/>
    </source>
</evidence>
<gene>
    <name evidence="16" type="ORF">GPM918_LOCUS17937</name>
    <name evidence="17" type="ORF">SRO942_LOCUS17934</name>
</gene>
<evidence type="ECO:0000259" key="15">
    <source>
        <dbReference type="PROSITE" id="PS50011"/>
    </source>
</evidence>
<dbReference type="InterPro" id="IPR011009">
    <property type="entry name" value="Kinase-like_dom_sf"/>
</dbReference>
<comment type="caution">
    <text evidence="16">The sequence shown here is derived from an EMBL/GenBank/DDBJ whole genome shotgun (WGS) entry which is preliminary data.</text>
</comment>
<dbReference type="Pfam" id="PF00069">
    <property type="entry name" value="Pkinase"/>
    <property type="match status" value="1"/>
</dbReference>
<feature type="domain" description="Protein kinase" evidence="15">
    <location>
        <begin position="150"/>
        <end position="413"/>
    </location>
</feature>
<dbReference type="PROSITE" id="PS00108">
    <property type="entry name" value="PROTEIN_KINASE_ST"/>
    <property type="match status" value="1"/>
</dbReference>
<name>A0A814MVI1_9BILA</name>
<keyword evidence="14" id="KW-0812">Transmembrane</keyword>
<reference evidence="16" key="1">
    <citation type="submission" date="2021-02" db="EMBL/GenBank/DDBJ databases">
        <authorList>
            <person name="Nowell W R."/>
        </authorList>
    </citation>
    <scope>NUCLEOTIDE SEQUENCE</scope>
</reference>
<feature type="non-terminal residue" evidence="16">
    <location>
        <position position="1"/>
    </location>
</feature>
<evidence type="ECO:0000256" key="3">
    <source>
        <dbReference type="ARBA" id="ARBA00022527"/>
    </source>
</evidence>
<dbReference type="GO" id="GO:0005524">
    <property type="term" value="F:ATP binding"/>
    <property type="evidence" value="ECO:0007669"/>
    <property type="project" value="UniProtKB-UniRule"/>
</dbReference>
<dbReference type="OrthoDB" id="40902at2759"/>
<proteinExistence type="inferred from homology"/>
<sequence>LNMTQTHQRRKNLKLTDIEIEIVFGLQQNGTIGPKQIVEQVIGGDYDEIGQYYVALVTQSAIRRVQNILTSSARVAGQARLNDPLAFRQQHGGIEDYLSYHGEEIHYGATIPRDIDENVHDFVRRAMEQQQQQTLRQPAPQNRNISDDYKLKRETLGSGTNGKVHTCYNRRTSQKCALKIIHDSPKAKREVFLHKKASTCPHIVTILDVYENQYLNRRCLFIVMECMEGGELFYRLKQFSHEKSITERRVAGMMHSICKAVHHLHSMNIAHRDLKPENLLFTSTAEDAELKLTDFGFAKECTSSAKSLHTPCYTAYYVAPEILSTRNYDKACDIWSLGVIMYILLCGYPPFYSTYGSPISPNMRRKIRTGEYEFPHREWHIVTQEAKDLIRSMLTVEPESRPTIDQILNHPWLSKLDVHDIQTPLITPSALVEQMEEWSDVQLAISEANQCNRLPIDDDDDEPISAADNAIYKRRQKRSQTSFEDR</sequence>
<dbReference type="Proteomes" id="UP000681722">
    <property type="component" value="Unassembled WGS sequence"/>
</dbReference>
<feature type="transmembrane region" description="Helical" evidence="14">
    <location>
        <begin position="334"/>
        <end position="355"/>
    </location>
</feature>
<evidence type="ECO:0000256" key="2">
    <source>
        <dbReference type="ARBA" id="ARBA00012513"/>
    </source>
</evidence>
<protein>
    <recommendedName>
        <fullName evidence="2">non-specific serine/threonine protein kinase</fullName>
        <ecNumber evidence="2">2.7.11.1</ecNumber>
    </recommendedName>
</protein>
<evidence type="ECO:0000313" key="16">
    <source>
        <dbReference type="EMBL" id="CAF1084497.1"/>
    </source>
</evidence>
<comment type="catalytic activity">
    <reaction evidence="9">
        <text>L-threonyl-[protein] + ATP = O-phospho-L-threonyl-[protein] + ADP + H(+)</text>
        <dbReference type="Rhea" id="RHEA:46608"/>
        <dbReference type="Rhea" id="RHEA-COMP:11060"/>
        <dbReference type="Rhea" id="RHEA-COMP:11605"/>
        <dbReference type="ChEBI" id="CHEBI:15378"/>
        <dbReference type="ChEBI" id="CHEBI:30013"/>
        <dbReference type="ChEBI" id="CHEBI:30616"/>
        <dbReference type="ChEBI" id="CHEBI:61977"/>
        <dbReference type="ChEBI" id="CHEBI:456216"/>
        <dbReference type="EC" id="2.7.11.1"/>
    </reaction>
</comment>
<comment type="catalytic activity">
    <reaction evidence="10">
        <text>L-seryl-[protein] + ATP = O-phospho-L-seryl-[protein] + ADP + H(+)</text>
        <dbReference type="Rhea" id="RHEA:17989"/>
        <dbReference type="Rhea" id="RHEA-COMP:9863"/>
        <dbReference type="Rhea" id="RHEA-COMP:11604"/>
        <dbReference type="ChEBI" id="CHEBI:15378"/>
        <dbReference type="ChEBI" id="CHEBI:29999"/>
        <dbReference type="ChEBI" id="CHEBI:30616"/>
        <dbReference type="ChEBI" id="CHEBI:83421"/>
        <dbReference type="ChEBI" id="CHEBI:456216"/>
        <dbReference type="EC" id="2.7.11.1"/>
    </reaction>
</comment>
<accession>A0A814MVI1</accession>
<evidence type="ECO:0000256" key="10">
    <source>
        <dbReference type="ARBA" id="ARBA00048679"/>
    </source>
</evidence>
<evidence type="ECO:0000313" key="17">
    <source>
        <dbReference type="EMBL" id="CAF3850141.1"/>
    </source>
</evidence>
<feature type="region of interest" description="Disordered" evidence="13">
    <location>
        <begin position="454"/>
        <end position="486"/>
    </location>
</feature>
<evidence type="ECO:0000256" key="14">
    <source>
        <dbReference type="SAM" id="Phobius"/>
    </source>
</evidence>
<evidence type="ECO:0000256" key="4">
    <source>
        <dbReference type="ARBA" id="ARBA00022553"/>
    </source>
</evidence>
<dbReference type="PANTHER" id="PTHR24347">
    <property type="entry name" value="SERINE/THREONINE-PROTEIN KINASE"/>
    <property type="match status" value="1"/>
</dbReference>
<evidence type="ECO:0000256" key="11">
    <source>
        <dbReference type="PROSITE-ProRule" id="PRU10141"/>
    </source>
</evidence>
<dbReference type="PROSITE" id="PS50011">
    <property type="entry name" value="PROTEIN_KINASE_DOM"/>
    <property type="match status" value="1"/>
</dbReference>
<dbReference type="SMART" id="SM00220">
    <property type="entry name" value="S_TKc"/>
    <property type="match status" value="1"/>
</dbReference>